<dbReference type="GO" id="GO:0016740">
    <property type="term" value="F:transferase activity"/>
    <property type="evidence" value="ECO:0007669"/>
    <property type="project" value="UniProtKB-KW"/>
</dbReference>
<dbReference type="InterPro" id="IPR007235">
    <property type="entry name" value="Glyco_trans_28_C"/>
</dbReference>
<reference evidence="2 3" key="1">
    <citation type="submission" date="2021-01" db="EMBL/GenBank/DDBJ databases">
        <title>Whole genome shotgun sequence of Actinoplanes humidus NBRC 14915.</title>
        <authorList>
            <person name="Komaki H."/>
            <person name="Tamura T."/>
        </authorList>
    </citation>
    <scope>NUCLEOTIDE SEQUENCE [LARGE SCALE GENOMIC DNA]</scope>
    <source>
        <strain evidence="2 3">NBRC 14915</strain>
    </source>
</reference>
<name>A0ABQ3ZTT7_9ACTN</name>
<protein>
    <submittedName>
        <fullName evidence="2">Glycosyl transferase</fullName>
    </submittedName>
</protein>
<dbReference type="SUPFAM" id="SSF53756">
    <property type="entry name" value="UDP-Glycosyltransferase/glycogen phosphorylase"/>
    <property type="match status" value="1"/>
</dbReference>
<organism evidence="2 3">
    <name type="scientific">Winogradskya humida</name>
    <dbReference type="NCBI Taxonomy" id="113566"/>
    <lineage>
        <taxon>Bacteria</taxon>
        <taxon>Bacillati</taxon>
        <taxon>Actinomycetota</taxon>
        <taxon>Actinomycetes</taxon>
        <taxon>Micromonosporales</taxon>
        <taxon>Micromonosporaceae</taxon>
        <taxon>Winogradskya</taxon>
    </lineage>
</organism>
<comment type="caution">
    <text evidence="2">The sequence shown here is derived from an EMBL/GenBank/DDBJ whole genome shotgun (WGS) entry which is preliminary data.</text>
</comment>
<gene>
    <name evidence="2" type="ORF">Ahu01nite_051030</name>
</gene>
<evidence type="ECO:0000313" key="3">
    <source>
        <dbReference type="Proteomes" id="UP000603200"/>
    </source>
</evidence>
<accession>A0ABQ3ZTT7</accession>
<keyword evidence="3" id="KW-1185">Reference proteome</keyword>
<sequence>MAPVRTKSLLVASTGGHLAELHNLVPRLGLGAVRWVTFDSPQSRSLLAGQDVVFVPPATSRDAVGLVKDMVVARRMLKAERYERVISTGASVAMAFFVPASAMGIECFYIESATRTLGPSLTGKLAARVPGVRLYTQYPELAGGEWSYGGSIFDAFEAEALTDPLPVRKVVVTLGTHERYTFPRLLTHLMGLIPPEWEVLWQVGATVVDTMPTGARRQVPMAEMRTALAEADVVISHAGVGSALAAMQAGKRALYVPRRKAHGEHVDDHQVEMAQELESRKLVVAREAEDVTLADLRSAAAWTVRAAPGAAPFVWNSSTDEEDLCP</sequence>
<dbReference type="Gene3D" id="3.40.50.2000">
    <property type="entry name" value="Glycogen Phosphorylase B"/>
    <property type="match status" value="2"/>
</dbReference>
<proteinExistence type="predicted"/>
<dbReference type="Pfam" id="PF04101">
    <property type="entry name" value="Glyco_tran_28_C"/>
    <property type="match status" value="1"/>
</dbReference>
<feature type="domain" description="Glycosyl transferase family 28 C-terminal" evidence="1">
    <location>
        <begin position="221"/>
        <end position="284"/>
    </location>
</feature>
<evidence type="ECO:0000259" key="1">
    <source>
        <dbReference type="Pfam" id="PF04101"/>
    </source>
</evidence>
<evidence type="ECO:0000313" key="2">
    <source>
        <dbReference type="EMBL" id="GIE22001.1"/>
    </source>
</evidence>
<dbReference type="Proteomes" id="UP000603200">
    <property type="component" value="Unassembled WGS sequence"/>
</dbReference>
<keyword evidence="2" id="KW-0808">Transferase</keyword>
<dbReference type="EMBL" id="BOMN01000064">
    <property type="protein sequence ID" value="GIE22001.1"/>
    <property type="molecule type" value="Genomic_DNA"/>
</dbReference>